<dbReference type="RefSeq" id="WP_127766051.1">
    <property type="nucleotide sequence ID" value="NZ_SADE01000002.1"/>
</dbReference>
<organism evidence="2 3">
    <name type="scientific">Hwanghaeella grinnelliae</name>
    <dbReference type="NCBI Taxonomy" id="2500179"/>
    <lineage>
        <taxon>Bacteria</taxon>
        <taxon>Pseudomonadati</taxon>
        <taxon>Pseudomonadota</taxon>
        <taxon>Alphaproteobacteria</taxon>
        <taxon>Rhodospirillales</taxon>
        <taxon>Rhodospirillaceae</taxon>
        <taxon>Hwanghaeella</taxon>
    </lineage>
</organism>
<evidence type="ECO:0000259" key="1">
    <source>
        <dbReference type="PROSITE" id="PS51819"/>
    </source>
</evidence>
<protein>
    <submittedName>
        <fullName evidence="2">VOC family protein</fullName>
    </submittedName>
</protein>
<dbReference type="Proteomes" id="UP000287447">
    <property type="component" value="Unassembled WGS sequence"/>
</dbReference>
<dbReference type="SUPFAM" id="SSF54593">
    <property type="entry name" value="Glyoxalase/Bleomycin resistance protein/Dihydroxybiphenyl dioxygenase"/>
    <property type="match status" value="1"/>
</dbReference>
<dbReference type="Gene3D" id="3.10.180.10">
    <property type="entry name" value="2,3-Dihydroxybiphenyl 1,2-Dioxygenase, domain 1"/>
    <property type="match status" value="1"/>
</dbReference>
<dbReference type="InterPro" id="IPR029068">
    <property type="entry name" value="Glyas_Bleomycin-R_OHBP_Dase"/>
</dbReference>
<proteinExistence type="predicted"/>
<gene>
    <name evidence="2" type="ORF">EOI86_15430</name>
</gene>
<keyword evidence="3" id="KW-1185">Reference proteome</keyword>
<dbReference type="OrthoDB" id="9812656at2"/>
<accession>A0A3S2Y329</accession>
<evidence type="ECO:0000313" key="3">
    <source>
        <dbReference type="Proteomes" id="UP000287447"/>
    </source>
</evidence>
<sequence length="142" mass="15877">MTLPVQFLNLDHLVIRCADLAVMQHFYGTVLGCTLERALDEQGLYQYRAGTALIDLVDIEKPIGKGLSPDPQRRNMAHFCLRIEDGDWDKIITHFRESGIDIDKAPGRRYGADGYGQSLYLRDPEGNEVELKMSPEPGTGIG</sequence>
<dbReference type="EMBL" id="SADE01000002">
    <property type="protein sequence ID" value="RVU36575.1"/>
    <property type="molecule type" value="Genomic_DNA"/>
</dbReference>
<dbReference type="PROSITE" id="PS51819">
    <property type="entry name" value="VOC"/>
    <property type="match status" value="1"/>
</dbReference>
<reference evidence="3" key="1">
    <citation type="submission" date="2019-01" db="EMBL/GenBank/DDBJ databases">
        <title>Gri0909 isolated from a small marine red alga.</title>
        <authorList>
            <person name="Kim J."/>
            <person name="Jeong S.E."/>
            <person name="Jeon C.O."/>
        </authorList>
    </citation>
    <scope>NUCLEOTIDE SEQUENCE [LARGE SCALE GENOMIC DNA]</scope>
    <source>
        <strain evidence="3">Gri0909</strain>
    </source>
</reference>
<evidence type="ECO:0000313" key="2">
    <source>
        <dbReference type="EMBL" id="RVU36575.1"/>
    </source>
</evidence>
<dbReference type="InterPro" id="IPR050383">
    <property type="entry name" value="GlyoxalaseI/FosfomycinResist"/>
</dbReference>
<dbReference type="AlphaFoldDB" id="A0A3S2Y329"/>
<dbReference type="Pfam" id="PF00903">
    <property type="entry name" value="Glyoxalase"/>
    <property type="match status" value="1"/>
</dbReference>
<feature type="domain" description="VOC" evidence="1">
    <location>
        <begin position="9"/>
        <end position="134"/>
    </location>
</feature>
<comment type="caution">
    <text evidence="2">The sequence shown here is derived from an EMBL/GenBank/DDBJ whole genome shotgun (WGS) entry which is preliminary data.</text>
</comment>
<name>A0A3S2Y329_9PROT</name>
<dbReference type="InterPro" id="IPR004360">
    <property type="entry name" value="Glyas_Fos-R_dOase_dom"/>
</dbReference>
<dbReference type="PANTHER" id="PTHR21366:SF14">
    <property type="entry name" value="GLYOXALASE DOMAIN-CONTAINING PROTEIN 5"/>
    <property type="match status" value="1"/>
</dbReference>
<dbReference type="PANTHER" id="PTHR21366">
    <property type="entry name" value="GLYOXALASE FAMILY PROTEIN"/>
    <property type="match status" value="1"/>
</dbReference>
<dbReference type="InterPro" id="IPR037523">
    <property type="entry name" value="VOC_core"/>
</dbReference>